<dbReference type="OrthoDB" id="2012657at2759"/>
<dbReference type="InterPro" id="IPR043502">
    <property type="entry name" value="DNA/RNA_pol_sf"/>
</dbReference>
<gene>
    <name evidence="2" type="ORF">CR513_33430</name>
</gene>
<dbReference type="STRING" id="157652.A0A371G498"/>
<dbReference type="PANTHER" id="PTHR11439">
    <property type="entry name" value="GAG-POL-RELATED RETROTRANSPOSON"/>
    <property type="match status" value="1"/>
</dbReference>
<evidence type="ECO:0000259" key="1">
    <source>
        <dbReference type="Pfam" id="PF07727"/>
    </source>
</evidence>
<sequence length="262" mass="29908">MTTIHTILALAASQSWPLHLMNVKNTFLHSDLKEEVYIKLSYGMHTPFPNTVCKLKYSLYVLKQATIVWFEKFHSTILGFSLMSKTPKDIIVLLVYVDDIVVTSSDQEAISRLHILHSTFHMKKLGHLTYLLGLELNLQIPPLLTLPLKLMSNIDERKVTFLIILLYIVRYILGFSKHGLFFPTNSPLNLQAYSDADWAGCPNIRKSTIGWCMFLGNAFISWKCKKQDSVSKSSTEVEYCAMFAAYSKIIWLCGLLTEFGFP</sequence>
<dbReference type="Proteomes" id="UP000257109">
    <property type="component" value="Unassembled WGS sequence"/>
</dbReference>
<dbReference type="PANTHER" id="PTHR11439:SF497">
    <property type="entry name" value="CYSTEINE-RICH RLK (RECEPTOR-LIKE PROTEIN KINASE) 8"/>
    <property type="match status" value="1"/>
</dbReference>
<keyword evidence="3" id="KW-1185">Reference proteome</keyword>
<dbReference type="CDD" id="cd09272">
    <property type="entry name" value="RNase_HI_RT_Ty1"/>
    <property type="match status" value="1"/>
</dbReference>
<reference evidence="2" key="1">
    <citation type="submission" date="2018-05" db="EMBL/GenBank/DDBJ databases">
        <title>Draft genome of Mucuna pruriens seed.</title>
        <authorList>
            <person name="Nnadi N.E."/>
            <person name="Vos R."/>
            <person name="Hasami M.H."/>
            <person name="Devisetty U.K."/>
            <person name="Aguiy J.C."/>
        </authorList>
    </citation>
    <scope>NUCLEOTIDE SEQUENCE [LARGE SCALE GENOMIC DNA]</scope>
    <source>
        <strain evidence="2">JCA_2017</strain>
    </source>
</reference>
<evidence type="ECO:0000313" key="2">
    <source>
        <dbReference type="EMBL" id="RDX85395.1"/>
    </source>
</evidence>
<accession>A0A371G498</accession>
<organism evidence="2 3">
    <name type="scientific">Mucuna pruriens</name>
    <name type="common">Velvet bean</name>
    <name type="synonym">Dolichos pruriens</name>
    <dbReference type="NCBI Taxonomy" id="157652"/>
    <lineage>
        <taxon>Eukaryota</taxon>
        <taxon>Viridiplantae</taxon>
        <taxon>Streptophyta</taxon>
        <taxon>Embryophyta</taxon>
        <taxon>Tracheophyta</taxon>
        <taxon>Spermatophyta</taxon>
        <taxon>Magnoliopsida</taxon>
        <taxon>eudicotyledons</taxon>
        <taxon>Gunneridae</taxon>
        <taxon>Pentapetalae</taxon>
        <taxon>rosids</taxon>
        <taxon>fabids</taxon>
        <taxon>Fabales</taxon>
        <taxon>Fabaceae</taxon>
        <taxon>Papilionoideae</taxon>
        <taxon>50 kb inversion clade</taxon>
        <taxon>NPAAA clade</taxon>
        <taxon>indigoferoid/millettioid clade</taxon>
        <taxon>Phaseoleae</taxon>
        <taxon>Mucuna</taxon>
    </lineage>
</organism>
<feature type="non-terminal residue" evidence="2">
    <location>
        <position position="1"/>
    </location>
</feature>
<evidence type="ECO:0000313" key="3">
    <source>
        <dbReference type="Proteomes" id="UP000257109"/>
    </source>
</evidence>
<comment type="caution">
    <text evidence="2">The sequence shown here is derived from an EMBL/GenBank/DDBJ whole genome shotgun (WGS) entry which is preliminary data.</text>
</comment>
<proteinExistence type="predicted"/>
<dbReference type="AlphaFoldDB" id="A0A371G498"/>
<name>A0A371G498_MUCPR</name>
<feature type="domain" description="Reverse transcriptase Ty1/copia-type" evidence="1">
    <location>
        <begin position="3"/>
        <end position="137"/>
    </location>
</feature>
<dbReference type="InterPro" id="IPR013103">
    <property type="entry name" value="RVT_2"/>
</dbReference>
<protein>
    <submittedName>
        <fullName evidence="2">Mitochondrial protein</fullName>
    </submittedName>
</protein>
<dbReference type="EMBL" id="QJKJ01006806">
    <property type="protein sequence ID" value="RDX85395.1"/>
    <property type="molecule type" value="Genomic_DNA"/>
</dbReference>
<dbReference type="Pfam" id="PF07727">
    <property type="entry name" value="RVT_2"/>
    <property type="match status" value="1"/>
</dbReference>
<dbReference type="SUPFAM" id="SSF56672">
    <property type="entry name" value="DNA/RNA polymerases"/>
    <property type="match status" value="1"/>
</dbReference>